<evidence type="ECO:0000256" key="1">
    <source>
        <dbReference type="SAM" id="Coils"/>
    </source>
</evidence>
<gene>
    <name evidence="2" type="ORF">Vau01_118660</name>
</gene>
<dbReference type="GO" id="GO:0004803">
    <property type="term" value="F:transposase activity"/>
    <property type="evidence" value="ECO:0007669"/>
    <property type="project" value="InterPro"/>
</dbReference>
<comment type="caution">
    <text evidence="2">The sequence shown here is derived from an EMBL/GenBank/DDBJ whole genome shotgun (WGS) entry which is preliminary data.</text>
</comment>
<dbReference type="AlphaFoldDB" id="A0A8J3ZLS4"/>
<feature type="coiled-coil region" evidence="1">
    <location>
        <begin position="60"/>
        <end position="87"/>
    </location>
</feature>
<proteinExistence type="predicted"/>
<dbReference type="SUPFAM" id="SSF46689">
    <property type="entry name" value="Homeodomain-like"/>
    <property type="match status" value="1"/>
</dbReference>
<dbReference type="GO" id="GO:0006313">
    <property type="term" value="P:DNA transposition"/>
    <property type="evidence" value="ECO:0007669"/>
    <property type="project" value="InterPro"/>
</dbReference>
<accession>A0A8J3ZLS4</accession>
<sequence>MPEKRRNYSPEYRAAAVERVIESSLPIAKVARELGILEGTLGNWVAAYGREHAGEEPKLTLDERASLREAERELREVKMENEFLKKCASYFAQRQP</sequence>
<dbReference type="Gene3D" id="1.10.10.60">
    <property type="entry name" value="Homeodomain-like"/>
    <property type="match status" value="1"/>
</dbReference>
<name>A0A8J3ZLS4_9ACTN</name>
<keyword evidence="1" id="KW-0175">Coiled coil</keyword>
<organism evidence="2 3">
    <name type="scientific">Virgisporangium aurantiacum</name>
    <dbReference type="NCBI Taxonomy" id="175570"/>
    <lineage>
        <taxon>Bacteria</taxon>
        <taxon>Bacillati</taxon>
        <taxon>Actinomycetota</taxon>
        <taxon>Actinomycetes</taxon>
        <taxon>Micromonosporales</taxon>
        <taxon>Micromonosporaceae</taxon>
        <taxon>Virgisporangium</taxon>
    </lineage>
</organism>
<dbReference type="Proteomes" id="UP000612585">
    <property type="component" value="Unassembled WGS sequence"/>
</dbReference>
<dbReference type="GO" id="GO:0003677">
    <property type="term" value="F:DNA binding"/>
    <property type="evidence" value="ECO:0007669"/>
    <property type="project" value="InterPro"/>
</dbReference>
<evidence type="ECO:0008006" key="4">
    <source>
        <dbReference type="Google" id="ProtNLM"/>
    </source>
</evidence>
<reference evidence="2" key="1">
    <citation type="submission" date="2021-01" db="EMBL/GenBank/DDBJ databases">
        <title>Whole genome shotgun sequence of Virgisporangium aurantiacum NBRC 16421.</title>
        <authorList>
            <person name="Komaki H."/>
            <person name="Tamura T."/>
        </authorList>
    </citation>
    <scope>NUCLEOTIDE SEQUENCE</scope>
    <source>
        <strain evidence="2">NBRC 16421</strain>
    </source>
</reference>
<dbReference type="InterPro" id="IPR002514">
    <property type="entry name" value="Transposase_8"/>
</dbReference>
<dbReference type="RefSeq" id="WP_204012744.1">
    <property type="nucleotide sequence ID" value="NZ_BOPG01000114.1"/>
</dbReference>
<evidence type="ECO:0000313" key="3">
    <source>
        <dbReference type="Proteomes" id="UP000612585"/>
    </source>
</evidence>
<dbReference type="Pfam" id="PF01527">
    <property type="entry name" value="HTH_Tnp_1"/>
    <property type="match status" value="1"/>
</dbReference>
<evidence type="ECO:0000313" key="2">
    <source>
        <dbReference type="EMBL" id="GIJ64350.1"/>
    </source>
</evidence>
<dbReference type="EMBL" id="BOPG01000114">
    <property type="protein sequence ID" value="GIJ64350.1"/>
    <property type="molecule type" value="Genomic_DNA"/>
</dbReference>
<dbReference type="InterPro" id="IPR009057">
    <property type="entry name" value="Homeodomain-like_sf"/>
</dbReference>
<keyword evidence="3" id="KW-1185">Reference proteome</keyword>
<protein>
    <recommendedName>
        <fullName evidence="4">Transposase</fullName>
    </recommendedName>
</protein>